<dbReference type="AlphaFoldDB" id="A0A6G1EQI1"/>
<evidence type="ECO:0000313" key="1">
    <source>
        <dbReference type="EMBL" id="KAF0926881.1"/>
    </source>
</evidence>
<organism evidence="1 2">
    <name type="scientific">Oryza meyeriana var. granulata</name>
    <dbReference type="NCBI Taxonomy" id="110450"/>
    <lineage>
        <taxon>Eukaryota</taxon>
        <taxon>Viridiplantae</taxon>
        <taxon>Streptophyta</taxon>
        <taxon>Embryophyta</taxon>
        <taxon>Tracheophyta</taxon>
        <taxon>Spermatophyta</taxon>
        <taxon>Magnoliopsida</taxon>
        <taxon>Liliopsida</taxon>
        <taxon>Poales</taxon>
        <taxon>Poaceae</taxon>
        <taxon>BOP clade</taxon>
        <taxon>Oryzoideae</taxon>
        <taxon>Oryzeae</taxon>
        <taxon>Oryzinae</taxon>
        <taxon>Oryza</taxon>
        <taxon>Oryza meyeriana</taxon>
    </lineage>
</organism>
<protein>
    <submittedName>
        <fullName evidence="1">Uncharacterized protein</fullName>
    </submittedName>
</protein>
<accession>A0A6G1EQI1</accession>
<reference evidence="1 2" key="1">
    <citation type="submission" date="2019-11" db="EMBL/GenBank/DDBJ databases">
        <title>Whole genome sequence of Oryza granulata.</title>
        <authorList>
            <person name="Li W."/>
        </authorList>
    </citation>
    <scope>NUCLEOTIDE SEQUENCE [LARGE SCALE GENOMIC DNA]</scope>
    <source>
        <strain evidence="2">cv. Menghai</strain>
        <tissue evidence="1">Leaf</tissue>
    </source>
</reference>
<name>A0A6G1EQI1_9ORYZ</name>
<proteinExistence type="predicted"/>
<gene>
    <name evidence="1" type="ORF">E2562_027735</name>
</gene>
<dbReference type="EMBL" id="SPHZ02000003">
    <property type="protein sequence ID" value="KAF0926881.1"/>
    <property type="molecule type" value="Genomic_DNA"/>
</dbReference>
<sequence length="169" mass="18650">MADALYACLTVLGSSSIYTHKKAAMIDSCKMPVSHRGGDYSLAASTMVGTTRKSSMLNKAMDEWLLDHLSDAYVLAEENLMKYTRGGEGLSHLNTVRMMKSRVLSWGTTHRRNVAYDYEEAQARVVNVQLLGGCTTAAHQPEDGMVRGSRVLERAERRHGGELILGKTQ</sequence>
<comment type="caution">
    <text evidence="1">The sequence shown here is derived from an EMBL/GenBank/DDBJ whole genome shotgun (WGS) entry which is preliminary data.</text>
</comment>
<keyword evidence="2" id="KW-1185">Reference proteome</keyword>
<dbReference type="Proteomes" id="UP000479710">
    <property type="component" value="Unassembled WGS sequence"/>
</dbReference>
<evidence type="ECO:0000313" key="2">
    <source>
        <dbReference type="Proteomes" id="UP000479710"/>
    </source>
</evidence>